<proteinExistence type="predicted"/>
<evidence type="ECO:0000313" key="4">
    <source>
        <dbReference type="Proteomes" id="UP000011625"/>
    </source>
</evidence>
<dbReference type="PATRIC" id="fig|1227456.3.peg.709"/>
<keyword evidence="1" id="KW-1133">Transmembrane helix</keyword>
<gene>
    <name evidence="3" type="ORF">C450_03402</name>
</gene>
<keyword evidence="1" id="KW-0812">Transmembrane</keyword>
<feature type="transmembrane region" description="Helical" evidence="1">
    <location>
        <begin position="214"/>
        <end position="233"/>
    </location>
</feature>
<dbReference type="InterPro" id="IPR003675">
    <property type="entry name" value="Rce1/LyrA-like_dom"/>
</dbReference>
<feature type="transmembrane region" description="Helical" evidence="1">
    <location>
        <begin position="127"/>
        <end position="148"/>
    </location>
</feature>
<dbReference type="GO" id="GO:0080120">
    <property type="term" value="P:CAAX-box protein maturation"/>
    <property type="evidence" value="ECO:0007669"/>
    <property type="project" value="UniProtKB-ARBA"/>
</dbReference>
<feature type="transmembrane region" description="Helical" evidence="1">
    <location>
        <begin position="20"/>
        <end position="42"/>
    </location>
</feature>
<feature type="transmembrane region" description="Helical" evidence="1">
    <location>
        <begin position="98"/>
        <end position="121"/>
    </location>
</feature>
<reference evidence="3 4" key="1">
    <citation type="journal article" date="2014" name="PLoS Genet.">
        <title>Phylogenetically driven sequencing of extremely halophilic archaea reveals strategies for static and dynamic osmo-response.</title>
        <authorList>
            <person name="Becker E.A."/>
            <person name="Seitzer P.M."/>
            <person name="Tritt A."/>
            <person name="Larsen D."/>
            <person name="Krusor M."/>
            <person name="Yao A.I."/>
            <person name="Wu D."/>
            <person name="Madern D."/>
            <person name="Eisen J.A."/>
            <person name="Darling A.E."/>
            <person name="Facciotti M.T."/>
        </authorList>
    </citation>
    <scope>NUCLEOTIDE SEQUENCE [LARGE SCALE GENOMIC DNA]</scope>
    <source>
        <strain evidence="3 4">DSM 8989</strain>
    </source>
</reference>
<dbReference type="GO" id="GO:0004175">
    <property type="term" value="F:endopeptidase activity"/>
    <property type="evidence" value="ECO:0007669"/>
    <property type="project" value="UniProtKB-ARBA"/>
</dbReference>
<keyword evidence="1" id="KW-0472">Membrane</keyword>
<organism evidence="3 4">
    <name type="scientific">Halococcus salifodinae DSM 8989</name>
    <dbReference type="NCBI Taxonomy" id="1227456"/>
    <lineage>
        <taxon>Archaea</taxon>
        <taxon>Methanobacteriati</taxon>
        <taxon>Methanobacteriota</taxon>
        <taxon>Stenosarchaea group</taxon>
        <taxon>Halobacteria</taxon>
        <taxon>Halobacteriales</taxon>
        <taxon>Halococcaceae</taxon>
        <taxon>Halococcus</taxon>
    </lineage>
</organism>
<protein>
    <recommendedName>
        <fullName evidence="2">CAAX prenyl protease 2/Lysostaphin resistance protein A-like domain-containing protein</fullName>
    </recommendedName>
</protein>
<accession>M0NB59</accession>
<sequence>MRDYQSIRPDLPSLSQAYAVGTAIGLTIAAVAAALVSVAVIGTVARTLDLQGTVLVRIIQFAQVQIGFLLVAVGYLIRRDTPRRSLRFRFPSLHDFGWLVLLCALIAVVSAPDSTWFLTPALTTDPVAWVVVFVWWFLITAPAEELLFRGIIQGRLKSSFSVITAVVLAAGLFAGMHVGFALYRGYGGNFLGLAAVMFATGLLFGSVYERTGNLVVPSFAHALFWLSPALLAYL</sequence>
<comment type="caution">
    <text evidence="3">The sequence shown here is derived from an EMBL/GenBank/DDBJ whole genome shotgun (WGS) entry which is preliminary data.</text>
</comment>
<evidence type="ECO:0000256" key="1">
    <source>
        <dbReference type="SAM" id="Phobius"/>
    </source>
</evidence>
<name>M0NB59_9EURY</name>
<dbReference type="AlphaFoldDB" id="M0NB59"/>
<feature type="transmembrane region" description="Helical" evidence="1">
    <location>
        <begin position="189"/>
        <end position="207"/>
    </location>
</feature>
<feature type="transmembrane region" description="Helical" evidence="1">
    <location>
        <begin position="54"/>
        <end position="77"/>
    </location>
</feature>
<feature type="transmembrane region" description="Helical" evidence="1">
    <location>
        <begin position="160"/>
        <end position="183"/>
    </location>
</feature>
<evidence type="ECO:0000313" key="3">
    <source>
        <dbReference type="EMBL" id="EMA55081.1"/>
    </source>
</evidence>
<feature type="domain" description="CAAX prenyl protease 2/Lysostaphin resistance protein A-like" evidence="2">
    <location>
        <begin position="128"/>
        <end position="224"/>
    </location>
</feature>
<dbReference type="EMBL" id="AOME01000015">
    <property type="protein sequence ID" value="EMA55081.1"/>
    <property type="molecule type" value="Genomic_DNA"/>
</dbReference>
<keyword evidence="4" id="KW-1185">Reference proteome</keyword>
<dbReference type="Pfam" id="PF02517">
    <property type="entry name" value="Rce1-like"/>
    <property type="match status" value="1"/>
</dbReference>
<dbReference type="STRING" id="1227456.C450_03402"/>
<dbReference type="Proteomes" id="UP000011625">
    <property type="component" value="Unassembled WGS sequence"/>
</dbReference>
<evidence type="ECO:0000259" key="2">
    <source>
        <dbReference type="Pfam" id="PF02517"/>
    </source>
</evidence>